<reference evidence="5" key="1">
    <citation type="submission" date="2020-02" db="EMBL/GenBank/DDBJ databases">
        <authorList>
            <person name="Meier V. D."/>
        </authorList>
    </citation>
    <scope>NUCLEOTIDE SEQUENCE</scope>
    <source>
        <strain evidence="5">AVDCRST_MAG08</strain>
    </source>
</reference>
<dbReference type="CDD" id="cd13602">
    <property type="entry name" value="PBP2_TRAP_BpDctp6_7"/>
    <property type="match status" value="1"/>
</dbReference>
<evidence type="ECO:0000256" key="3">
    <source>
        <dbReference type="ARBA" id="ARBA00022729"/>
    </source>
</evidence>
<dbReference type="NCBIfam" id="NF037995">
    <property type="entry name" value="TRAP_S1"/>
    <property type="match status" value="1"/>
</dbReference>
<keyword evidence="3 4" id="KW-0732">Signal</keyword>
<name>A0A6J4H771_9PROT</name>
<dbReference type="Gene3D" id="3.40.190.170">
    <property type="entry name" value="Bacterial extracellular solute-binding protein, family 7"/>
    <property type="match status" value="1"/>
</dbReference>
<organism evidence="5">
    <name type="scientific">uncultured Acetobacteraceae bacterium</name>
    <dbReference type="NCBI Taxonomy" id="169975"/>
    <lineage>
        <taxon>Bacteria</taxon>
        <taxon>Pseudomonadati</taxon>
        <taxon>Pseudomonadota</taxon>
        <taxon>Alphaproteobacteria</taxon>
        <taxon>Acetobacterales</taxon>
        <taxon>Acetobacteraceae</taxon>
        <taxon>environmental samples</taxon>
    </lineage>
</organism>
<protein>
    <submittedName>
        <fullName evidence="5">TRAP-type C4-dicarboxylate transport system, periplasmic component</fullName>
    </submittedName>
</protein>
<comment type="similarity">
    <text evidence="1">Belongs to the bacterial solute-binding protein 7 family.</text>
</comment>
<feature type="signal peptide" evidence="4">
    <location>
        <begin position="1"/>
        <end position="40"/>
    </location>
</feature>
<dbReference type="InterPro" id="IPR038404">
    <property type="entry name" value="TRAP_DctP_sf"/>
</dbReference>
<feature type="chain" id="PRO_5027024170" evidence="4">
    <location>
        <begin position="41"/>
        <end position="371"/>
    </location>
</feature>
<accession>A0A6J4H771</accession>
<evidence type="ECO:0000256" key="4">
    <source>
        <dbReference type="SAM" id="SignalP"/>
    </source>
</evidence>
<dbReference type="PANTHER" id="PTHR33376">
    <property type="match status" value="1"/>
</dbReference>
<keyword evidence="2" id="KW-0813">Transport</keyword>
<evidence type="ECO:0000256" key="1">
    <source>
        <dbReference type="ARBA" id="ARBA00009023"/>
    </source>
</evidence>
<dbReference type="AlphaFoldDB" id="A0A6J4H771"/>
<dbReference type="PANTHER" id="PTHR33376:SF7">
    <property type="entry name" value="C4-DICARBOXYLATE-BINDING PROTEIN DCTB"/>
    <property type="match status" value="1"/>
</dbReference>
<dbReference type="InterPro" id="IPR018389">
    <property type="entry name" value="DctP_fam"/>
</dbReference>
<proteinExistence type="inferred from homology"/>
<gene>
    <name evidence="5" type="ORF">AVDCRST_MAG08-354</name>
</gene>
<dbReference type="EMBL" id="CADCTG010000036">
    <property type="protein sequence ID" value="CAA9215297.1"/>
    <property type="molecule type" value="Genomic_DNA"/>
</dbReference>
<sequence length="371" mass="40103">MPRPVRRLRTCSPGLLAALWRRRLPLLFAASLLAAGPGSAADTAPPIRLRVAGGLAELGQYVRHEHPFWSQRVPEITGGRVRAEITPFDRSGIRGQEMLQLVRLGVVPFGNVLLSLAAADDPELSGIDLPVLNPDVASLRRNAALWRPHLAALLRDRYGVELLAMYTYPAQVVFCRRPFSGLSDLAGRRVRASSVGQSELVSGLGAVPVVIPFAETVGAMRSGVVECAITAAMSGNAVGLHEATSHLSRLAIGWGVSVFAANRAAWLALPAEVRTQLADGLRQLEGEIWRDAEVETEKGLACNAGLATCIGGQRGRMTVVEERDQDEARRAQLLREVVLPSWVRRCGAGCAESWNRTVAPTLGLWARQETR</sequence>
<dbReference type="GO" id="GO:0055085">
    <property type="term" value="P:transmembrane transport"/>
    <property type="evidence" value="ECO:0007669"/>
    <property type="project" value="InterPro"/>
</dbReference>
<evidence type="ECO:0000256" key="2">
    <source>
        <dbReference type="ARBA" id="ARBA00022448"/>
    </source>
</evidence>
<evidence type="ECO:0000313" key="5">
    <source>
        <dbReference type="EMBL" id="CAA9215297.1"/>
    </source>
</evidence>
<dbReference type="Pfam" id="PF03480">
    <property type="entry name" value="DctP"/>
    <property type="match status" value="1"/>
</dbReference>